<name>A0ABR1M297_9PEZI</name>
<dbReference type="GeneID" id="92027771"/>
<comment type="caution">
    <text evidence="1">The sequence shown here is derived from an EMBL/GenBank/DDBJ whole genome shotgun (WGS) entry which is preliminary data.</text>
</comment>
<protein>
    <submittedName>
        <fullName evidence="1">Uncharacterized protein</fullName>
    </submittedName>
</protein>
<evidence type="ECO:0000313" key="1">
    <source>
        <dbReference type="EMBL" id="KAK7540900.1"/>
    </source>
</evidence>
<accession>A0ABR1M297</accession>
<sequence>MELYGGDAGEVEDCGACPGPRKGFRFSSQFGLCLEVGFGGVRDVKRMKLESESDCRWRDKGRYSPSGVGHAYLLELGIEKAVRQLNICVSWGRIHVHVCRRRTKQGVAVEVSGRRGSSWLHSKKSVFWWSKSVECPLIIECPSHMASGLSAQQAQGKAGEECGGSCMRTTAGTGVHARFSASDGIGQVLGSSSNEARAATRKPGLCFPVGRLS</sequence>
<dbReference type="Proteomes" id="UP001360953">
    <property type="component" value="Unassembled WGS sequence"/>
</dbReference>
<reference evidence="1 2" key="1">
    <citation type="submission" date="2024-04" db="EMBL/GenBank/DDBJ databases">
        <title>Phyllosticta paracitricarpa is synonymous to the EU quarantine fungus P. citricarpa based on phylogenomic analyses.</title>
        <authorList>
            <consortium name="Lawrence Berkeley National Laboratory"/>
            <person name="Van ingen-buijs V.A."/>
            <person name="Van westerhoven A.C."/>
            <person name="Haridas S."/>
            <person name="Skiadas P."/>
            <person name="Martin F."/>
            <person name="Groenewald J.Z."/>
            <person name="Crous P.W."/>
            <person name="Seidl M.F."/>
        </authorList>
    </citation>
    <scope>NUCLEOTIDE SEQUENCE [LARGE SCALE GENOMIC DNA]</scope>
    <source>
        <strain evidence="1 2">CPC 17464</strain>
    </source>
</reference>
<dbReference type="EMBL" id="JBBPEH010000003">
    <property type="protein sequence ID" value="KAK7540900.1"/>
    <property type="molecule type" value="Genomic_DNA"/>
</dbReference>
<gene>
    <name evidence="1" type="ORF">J3D65DRAFT_260116</name>
</gene>
<keyword evidence="2" id="KW-1185">Reference proteome</keyword>
<organism evidence="1 2">
    <name type="scientific">Phyllosticta citribraziliensis</name>
    <dbReference type="NCBI Taxonomy" id="989973"/>
    <lineage>
        <taxon>Eukaryota</taxon>
        <taxon>Fungi</taxon>
        <taxon>Dikarya</taxon>
        <taxon>Ascomycota</taxon>
        <taxon>Pezizomycotina</taxon>
        <taxon>Dothideomycetes</taxon>
        <taxon>Dothideomycetes incertae sedis</taxon>
        <taxon>Botryosphaeriales</taxon>
        <taxon>Phyllostictaceae</taxon>
        <taxon>Phyllosticta</taxon>
    </lineage>
</organism>
<proteinExistence type="predicted"/>
<evidence type="ECO:0000313" key="2">
    <source>
        <dbReference type="Proteomes" id="UP001360953"/>
    </source>
</evidence>
<dbReference type="RefSeq" id="XP_066657831.1">
    <property type="nucleotide sequence ID" value="XM_066794865.1"/>
</dbReference>